<accession>A0A1A6AF13</accession>
<dbReference type="Proteomes" id="UP000078595">
    <property type="component" value="Chromosome 1"/>
</dbReference>
<dbReference type="VEuPathDB" id="FungiDB:I303_00456"/>
<dbReference type="AlphaFoldDB" id="A0A1A6AF13"/>
<evidence type="ECO:0000313" key="3">
    <source>
        <dbReference type="EMBL" id="WWC57921.1"/>
    </source>
</evidence>
<dbReference type="GeneID" id="28964155"/>
<reference evidence="2" key="1">
    <citation type="submission" date="2013-07" db="EMBL/GenBank/DDBJ databases">
        <title>The Genome Sequence of Cryptococcus dejecticola CBS10117.</title>
        <authorList>
            <consortium name="The Broad Institute Genome Sequencing Platform"/>
            <person name="Cuomo C."/>
            <person name="Litvintseva A."/>
            <person name="Chen Y."/>
            <person name="Heitman J."/>
            <person name="Sun S."/>
            <person name="Springer D."/>
            <person name="Dromer F."/>
            <person name="Young S.K."/>
            <person name="Zeng Q."/>
            <person name="Gargeya S."/>
            <person name="Fitzgerald M."/>
            <person name="Abouelleil A."/>
            <person name="Alvarado L."/>
            <person name="Berlin A.M."/>
            <person name="Chapman S.B."/>
            <person name="Dewar J."/>
            <person name="Goldberg J."/>
            <person name="Griggs A."/>
            <person name="Gujja S."/>
            <person name="Hansen M."/>
            <person name="Howarth C."/>
            <person name="Imamovic A."/>
            <person name="Larimer J."/>
            <person name="McCowan C."/>
            <person name="Murphy C."/>
            <person name="Pearson M."/>
            <person name="Priest M."/>
            <person name="Roberts A."/>
            <person name="Saif S."/>
            <person name="Shea T."/>
            <person name="Sykes S."/>
            <person name="Wortman J."/>
            <person name="Nusbaum C."/>
            <person name="Birren B."/>
        </authorList>
    </citation>
    <scope>NUCLEOTIDE SEQUENCE [LARGE SCALE GENOMIC DNA]</scope>
    <source>
        <strain evidence="2">CBS 10117</strain>
    </source>
</reference>
<feature type="compositionally biased region" description="Polar residues" evidence="1">
    <location>
        <begin position="380"/>
        <end position="391"/>
    </location>
</feature>
<gene>
    <name evidence="2" type="ORF">I303_00456</name>
    <name evidence="3" type="ORF">I303_100456</name>
</gene>
<dbReference type="EMBL" id="CP144530">
    <property type="protein sequence ID" value="WWC57921.1"/>
    <property type="molecule type" value="Genomic_DNA"/>
</dbReference>
<keyword evidence="4" id="KW-1185">Reference proteome</keyword>
<dbReference type="RefSeq" id="XP_018266481.1">
    <property type="nucleotide sequence ID" value="XM_018403827.1"/>
</dbReference>
<feature type="compositionally biased region" description="Polar residues" evidence="1">
    <location>
        <begin position="361"/>
        <end position="373"/>
    </location>
</feature>
<feature type="compositionally biased region" description="Polar residues" evidence="1">
    <location>
        <begin position="424"/>
        <end position="433"/>
    </location>
</feature>
<feature type="compositionally biased region" description="Polar residues" evidence="1">
    <location>
        <begin position="44"/>
        <end position="60"/>
    </location>
</feature>
<dbReference type="KEGG" id="kdj:28964155"/>
<feature type="compositionally biased region" description="Low complexity" evidence="1">
    <location>
        <begin position="450"/>
        <end position="462"/>
    </location>
</feature>
<evidence type="ECO:0000313" key="4">
    <source>
        <dbReference type="Proteomes" id="UP000078595"/>
    </source>
</evidence>
<feature type="compositionally biased region" description="Polar residues" evidence="1">
    <location>
        <begin position="489"/>
        <end position="527"/>
    </location>
</feature>
<feature type="compositionally biased region" description="Acidic residues" evidence="1">
    <location>
        <begin position="688"/>
        <end position="700"/>
    </location>
</feature>
<name>A0A1A6AF13_9TREE</name>
<sequence length="700" mass="72359">MGFTAHFRPLPVERSQGSVSALVARFQTAANRDAEATARENRRASLQPSASAISRRTSSNTGETGAGLGVGVEAGAKEGGRAPPKSELAGQAEEIKDGDAKVMVPTEGVEDAKGETGTGKGKAGNKSEKVGHKLENLNISDKKAEEGSMEKTKDGESDSPSRPPKSPKRVSNPNVMSALPIPNISKNTSDSAEADALPETEENHKAKSDTPKSRLKSTNGKPEAATATVKGKADPSSSTPSKSDKPTSSGVASAGKPTSRPDSKSSPAQSKSKTLTTSTPTNAAKPRTRLPSGPSSTPARSRTLLGHQTHPDANATPNSKSNSTSRTPSSTTASATTTATATRTPKPLVPSHTGPARQPRPASSAQAHTQGTPSPLKPQITGTPSKPTASSLAKARIPSGPLSTPPSSTTRSTKRESLSLGRASGSTARSSNGIGRDSLSPSPGPASHARLSSSGSGGSRLLQGTAASRARAAGVQHHDSPSSTPSTSKTNKMNANTPTGGKTASDSSTRAPASIQSQGRTPSSQARIKTPSSTSTSRVRVKPQVENTPSRVPKDFSKTPAVGRSPIGRLGLAAANVQRPAGPASELGSQAKEDGKIPDEDVKEELQELTEPKPTQSLRGDGNGDNARDEVIEEPVERPKTPSPDDNQQVEQIKEDEQPVLGNNMSQDLEVGKENMGQSEVEEKTLDAGEESLEEIPDIE</sequence>
<feature type="compositionally biased region" description="Basic and acidic residues" evidence="1">
    <location>
        <begin position="591"/>
        <end position="606"/>
    </location>
</feature>
<dbReference type="STRING" id="1296121.A0A1A6AF13"/>
<feature type="compositionally biased region" description="Low complexity" evidence="1">
    <location>
        <begin position="316"/>
        <end position="346"/>
    </location>
</feature>
<feature type="region of interest" description="Disordered" evidence="1">
    <location>
        <begin position="31"/>
        <end position="700"/>
    </location>
</feature>
<evidence type="ECO:0000256" key="1">
    <source>
        <dbReference type="SAM" id="MobiDB-lite"/>
    </source>
</evidence>
<dbReference type="OrthoDB" id="2597028at2759"/>
<feature type="compositionally biased region" description="Low complexity" evidence="1">
    <location>
        <begin position="398"/>
        <end position="411"/>
    </location>
</feature>
<feature type="compositionally biased region" description="Basic and acidic residues" evidence="1">
    <location>
        <begin position="201"/>
        <end position="212"/>
    </location>
</feature>
<organism evidence="2">
    <name type="scientific">Kwoniella dejecticola CBS 10117</name>
    <dbReference type="NCBI Taxonomy" id="1296121"/>
    <lineage>
        <taxon>Eukaryota</taxon>
        <taxon>Fungi</taxon>
        <taxon>Dikarya</taxon>
        <taxon>Basidiomycota</taxon>
        <taxon>Agaricomycotina</taxon>
        <taxon>Tremellomycetes</taxon>
        <taxon>Tremellales</taxon>
        <taxon>Cryptococcaceae</taxon>
        <taxon>Kwoniella</taxon>
    </lineage>
</organism>
<feature type="compositionally biased region" description="Basic and acidic residues" evidence="1">
    <location>
        <begin position="32"/>
        <end position="43"/>
    </location>
</feature>
<proteinExistence type="predicted"/>
<feature type="compositionally biased region" description="Basic and acidic residues" evidence="1">
    <location>
        <begin position="125"/>
        <end position="156"/>
    </location>
</feature>
<reference evidence="3" key="2">
    <citation type="submission" date="2013-07" db="EMBL/GenBank/DDBJ databases">
        <authorList>
            <consortium name="The Broad Institute Genome Sequencing Platform"/>
            <person name="Cuomo C."/>
            <person name="Litvintseva A."/>
            <person name="Chen Y."/>
            <person name="Heitman J."/>
            <person name="Sun S."/>
            <person name="Springer D."/>
            <person name="Dromer F."/>
            <person name="Young S.K."/>
            <person name="Zeng Q."/>
            <person name="Gargeya S."/>
            <person name="Fitzgerald M."/>
            <person name="Abouelleil A."/>
            <person name="Alvarado L."/>
            <person name="Berlin A.M."/>
            <person name="Chapman S.B."/>
            <person name="Dewar J."/>
            <person name="Goldberg J."/>
            <person name="Griggs A."/>
            <person name="Gujja S."/>
            <person name="Hansen M."/>
            <person name="Howarth C."/>
            <person name="Imamovic A."/>
            <person name="Larimer J."/>
            <person name="McCowan C."/>
            <person name="Murphy C."/>
            <person name="Pearson M."/>
            <person name="Priest M."/>
            <person name="Roberts A."/>
            <person name="Saif S."/>
            <person name="Shea T."/>
            <person name="Sykes S."/>
            <person name="Wortman J."/>
            <person name="Nusbaum C."/>
            <person name="Birren B."/>
        </authorList>
    </citation>
    <scope>NUCLEOTIDE SEQUENCE</scope>
    <source>
        <strain evidence="3">CBS 10117</strain>
    </source>
</reference>
<feature type="compositionally biased region" description="Low complexity" evidence="1">
    <location>
        <begin position="234"/>
        <end position="249"/>
    </location>
</feature>
<dbReference type="EMBL" id="KI894027">
    <property type="protein sequence ID" value="OBR88639.1"/>
    <property type="molecule type" value="Genomic_DNA"/>
</dbReference>
<feature type="compositionally biased region" description="Low complexity" evidence="1">
    <location>
        <begin position="529"/>
        <end position="538"/>
    </location>
</feature>
<reference evidence="3" key="3">
    <citation type="submission" date="2024-02" db="EMBL/GenBank/DDBJ databases">
        <title>Comparative genomics of Cryptococcus and Kwoniella reveals pathogenesis evolution and contrasting modes of karyotype evolution via chromosome fusion or intercentromeric recombination.</title>
        <authorList>
            <person name="Coelho M.A."/>
            <person name="David-Palma M."/>
            <person name="Shea T."/>
            <person name="Bowers K."/>
            <person name="McGinley-Smith S."/>
            <person name="Mohammad A.W."/>
            <person name="Gnirke A."/>
            <person name="Yurkov A.M."/>
            <person name="Nowrousian M."/>
            <person name="Sun S."/>
            <person name="Cuomo C.A."/>
            <person name="Heitman J."/>
        </authorList>
    </citation>
    <scope>NUCLEOTIDE SEQUENCE</scope>
    <source>
        <strain evidence="3">CBS 10117</strain>
    </source>
</reference>
<feature type="compositionally biased region" description="Basic and acidic residues" evidence="1">
    <location>
        <begin position="626"/>
        <end position="640"/>
    </location>
</feature>
<feature type="compositionally biased region" description="Low complexity" evidence="1">
    <location>
        <begin position="268"/>
        <end position="285"/>
    </location>
</feature>
<evidence type="ECO:0000313" key="2">
    <source>
        <dbReference type="EMBL" id="OBR88639.1"/>
    </source>
</evidence>
<protein>
    <submittedName>
        <fullName evidence="2">Uncharacterized protein</fullName>
    </submittedName>
</protein>